<reference evidence="1" key="1">
    <citation type="journal article" date="2021" name="Environ. Microbiol.">
        <title>Gene family expansions and transcriptome signatures uncover fungal adaptations to wood decay.</title>
        <authorList>
            <person name="Hage H."/>
            <person name="Miyauchi S."/>
            <person name="Viragh M."/>
            <person name="Drula E."/>
            <person name="Min B."/>
            <person name="Chaduli D."/>
            <person name="Navarro D."/>
            <person name="Favel A."/>
            <person name="Norest M."/>
            <person name="Lesage-Meessen L."/>
            <person name="Balint B."/>
            <person name="Merenyi Z."/>
            <person name="de Eugenio L."/>
            <person name="Morin E."/>
            <person name="Martinez A.T."/>
            <person name="Baldrian P."/>
            <person name="Stursova M."/>
            <person name="Martinez M.J."/>
            <person name="Novotny C."/>
            <person name="Magnuson J.K."/>
            <person name="Spatafora J.W."/>
            <person name="Maurice S."/>
            <person name="Pangilinan J."/>
            <person name="Andreopoulos W."/>
            <person name="LaButti K."/>
            <person name="Hundley H."/>
            <person name="Na H."/>
            <person name="Kuo A."/>
            <person name="Barry K."/>
            <person name="Lipzen A."/>
            <person name="Henrissat B."/>
            <person name="Riley R."/>
            <person name="Ahrendt S."/>
            <person name="Nagy L.G."/>
            <person name="Grigoriev I.V."/>
            <person name="Martin F."/>
            <person name="Rosso M.N."/>
        </authorList>
    </citation>
    <scope>NUCLEOTIDE SEQUENCE</scope>
    <source>
        <strain evidence="1">CBS 384.51</strain>
    </source>
</reference>
<evidence type="ECO:0000313" key="1">
    <source>
        <dbReference type="EMBL" id="KAI0090968.1"/>
    </source>
</evidence>
<accession>A0ACB8U9R4</accession>
<name>A0ACB8U9R4_9APHY</name>
<gene>
    <name evidence="1" type="ORF">BDY19DRAFT_932660</name>
</gene>
<keyword evidence="2" id="KW-1185">Reference proteome</keyword>
<comment type="caution">
    <text evidence="1">The sequence shown here is derived from an EMBL/GenBank/DDBJ whole genome shotgun (WGS) entry which is preliminary data.</text>
</comment>
<organism evidence="1 2">
    <name type="scientific">Irpex rosettiformis</name>
    <dbReference type="NCBI Taxonomy" id="378272"/>
    <lineage>
        <taxon>Eukaryota</taxon>
        <taxon>Fungi</taxon>
        <taxon>Dikarya</taxon>
        <taxon>Basidiomycota</taxon>
        <taxon>Agaricomycotina</taxon>
        <taxon>Agaricomycetes</taxon>
        <taxon>Polyporales</taxon>
        <taxon>Irpicaceae</taxon>
        <taxon>Irpex</taxon>
    </lineage>
</organism>
<dbReference type="EMBL" id="MU274906">
    <property type="protein sequence ID" value="KAI0090968.1"/>
    <property type="molecule type" value="Genomic_DNA"/>
</dbReference>
<proteinExistence type="predicted"/>
<dbReference type="Proteomes" id="UP001055072">
    <property type="component" value="Unassembled WGS sequence"/>
</dbReference>
<evidence type="ECO:0000313" key="2">
    <source>
        <dbReference type="Proteomes" id="UP001055072"/>
    </source>
</evidence>
<protein>
    <submittedName>
        <fullName evidence="1">Uncharacterized protein</fullName>
    </submittedName>
</protein>
<sequence length="368" mass="40885">MVAGCDFPQEITDSIIDCLAHDRGALKSCALTRRAWLHRSRHHLHRKVALDGNIYRRPDYYSTPAAQHIRDLKLVSPPQPPRSGSVDQSGTWTIISRFTEINTLTILYSSWSGESYKYLAPITNNVTHLELLVASFGNCDEFFAFVAMFPNLQSLALSSLTIGSPFGRQSIRIDPPSRLTSLRYGVHFQHPAIAQRIADWLSYLPRTTLPHFSLTWKAPSHSDLTHILKALGPRLAHLEVPVSPSSDDVLTGNFTPRLQSINLVVNGDFTTDHISAASSILSDITSVDVHKVGFLCNGTSLIDLDVQALQPIDELFSHPQFEDLQNLSFVFSGKSCTAEVDKPDVLADSLARNMRRAKSRGILSINFN</sequence>